<gene>
    <name evidence="6" type="ORF">NT2_08_00340</name>
</gene>
<evidence type="ECO:0000313" key="6">
    <source>
        <dbReference type="EMBL" id="GAD50247.1"/>
    </source>
</evidence>
<keyword evidence="7" id="KW-1185">Reference proteome</keyword>
<accession>U2YNT4</accession>
<dbReference type="InterPro" id="IPR050327">
    <property type="entry name" value="Proton-linked_MCT"/>
</dbReference>
<dbReference type="Pfam" id="PF07690">
    <property type="entry name" value="MFS_1"/>
    <property type="match status" value="1"/>
</dbReference>
<reference evidence="6 7" key="1">
    <citation type="submission" date="2013-09" db="EMBL/GenBank/DDBJ databases">
        <title>Whole genome shotgun sequence of Novosphingobium tardaugens NBRC 16725.</title>
        <authorList>
            <person name="Isaki S."/>
            <person name="Hosoyama A."/>
            <person name="Tsuchikane K."/>
            <person name="Katsumata H."/>
            <person name="Ando Y."/>
            <person name="Yamazaki S."/>
            <person name="Fujita N."/>
        </authorList>
    </citation>
    <scope>NUCLEOTIDE SEQUENCE [LARGE SCALE GENOMIC DNA]</scope>
    <source>
        <strain evidence="6 7">NBRC 16725</strain>
    </source>
</reference>
<feature type="transmembrane region" description="Helical" evidence="4">
    <location>
        <begin position="271"/>
        <end position="292"/>
    </location>
</feature>
<protein>
    <submittedName>
        <fullName evidence="6">Putative major facilitator superfamily transporter</fullName>
    </submittedName>
</protein>
<feature type="transmembrane region" description="Helical" evidence="4">
    <location>
        <begin position="21"/>
        <end position="42"/>
    </location>
</feature>
<dbReference type="EMBL" id="BASZ01000008">
    <property type="protein sequence ID" value="GAD50247.1"/>
    <property type="molecule type" value="Genomic_DNA"/>
</dbReference>
<dbReference type="AlphaFoldDB" id="U2YNT4"/>
<dbReference type="Gene3D" id="1.20.1250.20">
    <property type="entry name" value="MFS general substrate transporter like domains"/>
    <property type="match status" value="2"/>
</dbReference>
<evidence type="ECO:0000256" key="1">
    <source>
        <dbReference type="ARBA" id="ARBA00022692"/>
    </source>
</evidence>
<feature type="transmembrane region" description="Helical" evidence="4">
    <location>
        <begin position="62"/>
        <end position="82"/>
    </location>
</feature>
<feature type="transmembrane region" description="Helical" evidence="4">
    <location>
        <begin position="150"/>
        <end position="171"/>
    </location>
</feature>
<feature type="transmembrane region" description="Helical" evidence="4">
    <location>
        <begin position="113"/>
        <end position="138"/>
    </location>
</feature>
<evidence type="ECO:0000256" key="4">
    <source>
        <dbReference type="SAM" id="Phobius"/>
    </source>
</evidence>
<keyword evidence="1 4" id="KW-0812">Transmembrane</keyword>
<dbReference type="RefSeq" id="WP_021691065.1">
    <property type="nucleotide sequence ID" value="NZ_BASZ01000008.1"/>
</dbReference>
<evidence type="ECO:0000256" key="2">
    <source>
        <dbReference type="ARBA" id="ARBA00022989"/>
    </source>
</evidence>
<keyword evidence="3 4" id="KW-0472">Membrane</keyword>
<organism evidence="6 7">
    <name type="scientific">Caenibius tardaugens NBRC 16725</name>
    <dbReference type="NCBI Taxonomy" id="1219035"/>
    <lineage>
        <taxon>Bacteria</taxon>
        <taxon>Pseudomonadati</taxon>
        <taxon>Pseudomonadota</taxon>
        <taxon>Alphaproteobacteria</taxon>
        <taxon>Sphingomonadales</taxon>
        <taxon>Erythrobacteraceae</taxon>
        <taxon>Caenibius</taxon>
    </lineage>
</organism>
<dbReference type="OrthoDB" id="7560343at2"/>
<feature type="transmembrane region" description="Helical" evidence="4">
    <location>
        <begin position="89"/>
        <end position="107"/>
    </location>
</feature>
<evidence type="ECO:0000256" key="3">
    <source>
        <dbReference type="ARBA" id="ARBA00023136"/>
    </source>
</evidence>
<name>U2YNT4_9SPHN</name>
<feature type="transmembrane region" description="Helical" evidence="4">
    <location>
        <begin position="235"/>
        <end position="259"/>
    </location>
</feature>
<dbReference type="InterPro" id="IPR020846">
    <property type="entry name" value="MFS_dom"/>
</dbReference>
<keyword evidence="2 4" id="KW-1133">Transmembrane helix</keyword>
<feature type="transmembrane region" description="Helical" evidence="4">
    <location>
        <begin position="350"/>
        <end position="369"/>
    </location>
</feature>
<feature type="transmembrane region" description="Helical" evidence="4">
    <location>
        <begin position="389"/>
        <end position="409"/>
    </location>
</feature>
<dbReference type="PANTHER" id="PTHR11360">
    <property type="entry name" value="MONOCARBOXYLATE TRANSPORTER"/>
    <property type="match status" value="1"/>
</dbReference>
<dbReference type="GO" id="GO:0022857">
    <property type="term" value="F:transmembrane transporter activity"/>
    <property type="evidence" value="ECO:0007669"/>
    <property type="project" value="InterPro"/>
</dbReference>
<dbReference type="eggNOG" id="COG2271">
    <property type="taxonomic scope" value="Bacteria"/>
</dbReference>
<feature type="domain" description="Major facilitator superfamily (MFS) profile" evidence="5">
    <location>
        <begin position="22"/>
        <end position="413"/>
    </location>
</feature>
<dbReference type="PANTHER" id="PTHR11360:SF284">
    <property type="entry name" value="EG:103B4.3 PROTEIN-RELATED"/>
    <property type="match status" value="1"/>
</dbReference>
<comment type="caution">
    <text evidence="6">The sequence shown here is derived from an EMBL/GenBank/DDBJ whole genome shotgun (WGS) entry which is preliminary data.</text>
</comment>
<feature type="transmembrane region" description="Helical" evidence="4">
    <location>
        <begin position="177"/>
        <end position="199"/>
    </location>
</feature>
<proteinExistence type="predicted"/>
<dbReference type="InterPro" id="IPR036259">
    <property type="entry name" value="MFS_trans_sf"/>
</dbReference>
<dbReference type="PROSITE" id="PS50850">
    <property type="entry name" value="MFS"/>
    <property type="match status" value="1"/>
</dbReference>
<dbReference type="InterPro" id="IPR011701">
    <property type="entry name" value="MFS"/>
</dbReference>
<evidence type="ECO:0000313" key="7">
    <source>
        <dbReference type="Proteomes" id="UP000016568"/>
    </source>
</evidence>
<feature type="transmembrane region" description="Helical" evidence="4">
    <location>
        <begin position="323"/>
        <end position="343"/>
    </location>
</feature>
<dbReference type="SUPFAM" id="SSF103473">
    <property type="entry name" value="MFS general substrate transporter"/>
    <property type="match status" value="1"/>
</dbReference>
<sequence>MTGVTLGTMPTTRNADGRYRWVILAATFVTQMLVVGSTSYGFALFVKPVSEAYGLSRADINLGLILLIAGSAIFSPIVGRALDRFPARLILIGGAILFGLATAAISLTHDFHIIAFIIFLPLACASVILGPITASTLIARWFDEKRGQALGISAVASSTGGMIMIPIMSWLIEHHGWRQTILITGTAVMALALMAAAAVRERRSAPATTMPQTKTAAASTTDRWSIGRLVRTRDFWLLTVTVGILFSTSQALLSSLIAYGSDRGFSPSQAAMLLSAVSLSSIIGKLLIGAMADRVDKRLLLSGVALLLGIFVTILLMHPAFPVLITACLAAGAAIGGTLPLWGAIISARFGLASFGAVMGWTAQMQLPLQLASLRFIGESYDRTGSYDLAFAVFAGLAPVAMLTGWLIGRPGFAKL</sequence>
<evidence type="ECO:0000259" key="5">
    <source>
        <dbReference type="PROSITE" id="PS50850"/>
    </source>
</evidence>
<dbReference type="KEGG" id="ntd:EGO55_03080"/>
<dbReference type="Proteomes" id="UP000016568">
    <property type="component" value="Unassembled WGS sequence"/>
</dbReference>
<feature type="transmembrane region" description="Helical" evidence="4">
    <location>
        <begin position="299"/>
        <end position="317"/>
    </location>
</feature>